<reference evidence="3 4" key="1">
    <citation type="submission" date="2019-05" db="EMBL/GenBank/DDBJ databases">
        <title>Emergence of the Ug99 lineage of the wheat stem rust pathogen through somatic hybridization.</title>
        <authorList>
            <person name="Li F."/>
            <person name="Upadhyaya N.M."/>
            <person name="Sperschneider J."/>
            <person name="Matny O."/>
            <person name="Nguyen-Phuc H."/>
            <person name="Mago R."/>
            <person name="Raley C."/>
            <person name="Miller M.E."/>
            <person name="Silverstein K.A.T."/>
            <person name="Henningsen E."/>
            <person name="Hirsch C.D."/>
            <person name="Visser B."/>
            <person name="Pretorius Z.A."/>
            <person name="Steffenson B.J."/>
            <person name="Schwessinger B."/>
            <person name="Dodds P.N."/>
            <person name="Figueroa M."/>
        </authorList>
    </citation>
    <scope>NUCLEOTIDE SEQUENCE [LARGE SCALE GENOMIC DNA]</scope>
    <source>
        <strain evidence="3 4">Ug99</strain>
    </source>
</reference>
<dbReference type="AlphaFoldDB" id="A0A5B0QZR3"/>
<evidence type="ECO:0008006" key="5">
    <source>
        <dbReference type="Google" id="ProtNLM"/>
    </source>
</evidence>
<feature type="signal peptide" evidence="2">
    <location>
        <begin position="1"/>
        <end position="24"/>
    </location>
</feature>
<evidence type="ECO:0000313" key="3">
    <source>
        <dbReference type="EMBL" id="KAA1118275.1"/>
    </source>
</evidence>
<keyword evidence="2" id="KW-0732">Signal</keyword>
<evidence type="ECO:0000256" key="2">
    <source>
        <dbReference type="SAM" id="SignalP"/>
    </source>
</evidence>
<evidence type="ECO:0000313" key="4">
    <source>
        <dbReference type="Proteomes" id="UP000325313"/>
    </source>
</evidence>
<name>A0A5B0QZR3_PUCGR</name>
<proteinExistence type="predicted"/>
<evidence type="ECO:0000256" key="1">
    <source>
        <dbReference type="SAM" id="MobiDB-lite"/>
    </source>
</evidence>
<sequence>MLSFGWALSVGAAVLMTIQQSCMAEPAGGHYNHQEVTRRHLEARARKIVGQQDSSSPPCVRNLCPLSLRGRSEETASYSSGQKDSNEPAAHQADSDHPGPLQKTSRAFQALVRLRPSLVETGRSRRASKPVRKRT</sequence>
<accession>A0A5B0QZR3</accession>
<feature type="region of interest" description="Disordered" evidence="1">
    <location>
        <begin position="47"/>
        <end position="66"/>
    </location>
</feature>
<feature type="region of interest" description="Disordered" evidence="1">
    <location>
        <begin position="71"/>
        <end position="135"/>
    </location>
</feature>
<dbReference type="Proteomes" id="UP000325313">
    <property type="component" value="Unassembled WGS sequence"/>
</dbReference>
<protein>
    <recommendedName>
        <fullName evidence="5">Secreted protein</fullName>
    </recommendedName>
</protein>
<feature type="chain" id="PRO_5022781403" description="Secreted protein" evidence="2">
    <location>
        <begin position="25"/>
        <end position="135"/>
    </location>
</feature>
<comment type="caution">
    <text evidence="3">The sequence shown here is derived from an EMBL/GenBank/DDBJ whole genome shotgun (WGS) entry which is preliminary data.</text>
</comment>
<gene>
    <name evidence="3" type="ORF">PGTUg99_000222</name>
</gene>
<dbReference type="EMBL" id="VDEP01000260">
    <property type="protein sequence ID" value="KAA1118275.1"/>
    <property type="molecule type" value="Genomic_DNA"/>
</dbReference>
<organism evidence="3 4">
    <name type="scientific">Puccinia graminis f. sp. tritici</name>
    <dbReference type="NCBI Taxonomy" id="56615"/>
    <lineage>
        <taxon>Eukaryota</taxon>
        <taxon>Fungi</taxon>
        <taxon>Dikarya</taxon>
        <taxon>Basidiomycota</taxon>
        <taxon>Pucciniomycotina</taxon>
        <taxon>Pucciniomycetes</taxon>
        <taxon>Pucciniales</taxon>
        <taxon>Pucciniaceae</taxon>
        <taxon>Puccinia</taxon>
    </lineage>
</organism>
<feature type="compositionally biased region" description="Basic residues" evidence="1">
    <location>
        <begin position="124"/>
        <end position="135"/>
    </location>
</feature>